<evidence type="ECO:0000313" key="3">
    <source>
        <dbReference type="EMBL" id="RGD66430.1"/>
    </source>
</evidence>
<gene>
    <name evidence="3" type="ORF">DWX31_32700</name>
</gene>
<dbReference type="InterPro" id="IPR024414">
    <property type="entry name" value="Uncharacterised_PrgI"/>
</dbReference>
<reference evidence="3 4" key="1">
    <citation type="submission" date="2018-08" db="EMBL/GenBank/DDBJ databases">
        <title>A genome reference for cultivated species of the human gut microbiota.</title>
        <authorList>
            <person name="Zou Y."/>
            <person name="Xue W."/>
            <person name="Luo G."/>
        </authorList>
    </citation>
    <scope>NUCLEOTIDE SEQUENCE [LARGE SCALE GENOMIC DNA]</scope>
    <source>
        <strain evidence="3 4">AF19-13AC</strain>
    </source>
</reference>
<dbReference type="EMBL" id="QTJW01000048">
    <property type="protein sequence ID" value="RGD66430.1"/>
    <property type="molecule type" value="Genomic_DNA"/>
</dbReference>
<comment type="caution">
    <text evidence="3">The sequence shown here is derived from an EMBL/GenBank/DDBJ whole genome shotgun (WGS) entry which is preliminary data.</text>
</comment>
<keyword evidence="2" id="KW-0472">Membrane</keyword>
<dbReference type="AlphaFoldDB" id="A0A3E3DB28"/>
<evidence type="ECO:0000256" key="2">
    <source>
        <dbReference type="SAM" id="Phobius"/>
    </source>
</evidence>
<sequence length="155" mass="17333">MPYVPVPKDLSRVKNKIAFNLTRRQLVCFALAGAVGIPFYLFSRSAIGTDAAALCMIGLMLPFFAVGMYEKDGQPLEKIIFHYVRARFLWPSVRPFKTHNLYAALERQAQIDKEVRKLEAAGKAARPVRAAKKAGQTGRGQKTRPAKETAQNRRA</sequence>
<name>A0A3E3DB28_9FIRM</name>
<feature type="region of interest" description="Disordered" evidence="1">
    <location>
        <begin position="120"/>
        <end position="155"/>
    </location>
</feature>
<feature type="compositionally biased region" description="Basic and acidic residues" evidence="1">
    <location>
        <begin position="145"/>
        <end position="155"/>
    </location>
</feature>
<keyword evidence="2" id="KW-0812">Transmembrane</keyword>
<protein>
    <submittedName>
        <fullName evidence="3">PrgI family protein</fullName>
    </submittedName>
</protein>
<feature type="transmembrane region" description="Helical" evidence="2">
    <location>
        <begin position="21"/>
        <end position="41"/>
    </location>
</feature>
<accession>A0A3E3DB28</accession>
<proteinExistence type="predicted"/>
<dbReference type="Proteomes" id="UP000261023">
    <property type="component" value="Unassembled WGS sequence"/>
</dbReference>
<evidence type="ECO:0000256" key="1">
    <source>
        <dbReference type="SAM" id="MobiDB-lite"/>
    </source>
</evidence>
<dbReference type="Pfam" id="PF12666">
    <property type="entry name" value="PrgI"/>
    <property type="match status" value="1"/>
</dbReference>
<organism evidence="3 4">
    <name type="scientific">Hungatella hathewayi</name>
    <dbReference type="NCBI Taxonomy" id="154046"/>
    <lineage>
        <taxon>Bacteria</taxon>
        <taxon>Bacillati</taxon>
        <taxon>Bacillota</taxon>
        <taxon>Clostridia</taxon>
        <taxon>Lachnospirales</taxon>
        <taxon>Lachnospiraceae</taxon>
        <taxon>Hungatella</taxon>
    </lineage>
</organism>
<evidence type="ECO:0000313" key="4">
    <source>
        <dbReference type="Proteomes" id="UP000261023"/>
    </source>
</evidence>
<dbReference type="RefSeq" id="WP_117502884.1">
    <property type="nucleotide sequence ID" value="NZ_QTJW01000048.1"/>
</dbReference>
<keyword evidence="2" id="KW-1133">Transmembrane helix</keyword>
<dbReference type="OrthoDB" id="9790748at2"/>
<feature type="transmembrane region" description="Helical" evidence="2">
    <location>
        <begin position="47"/>
        <end position="69"/>
    </location>
</feature>